<keyword evidence="3" id="KW-1185">Reference proteome</keyword>
<dbReference type="EMBL" id="JYDL01000011">
    <property type="protein sequence ID" value="KRX25620.1"/>
    <property type="molecule type" value="Genomic_DNA"/>
</dbReference>
<dbReference type="Proteomes" id="UP000054630">
    <property type="component" value="Unassembled WGS sequence"/>
</dbReference>
<evidence type="ECO:0000313" key="2">
    <source>
        <dbReference type="EMBL" id="KRX25620.1"/>
    </source>
</evidence>
<dbReference type="AlphaFoldDB" id="A0A0V0SG02"/>
<reference evidence="2 3" key="1">
    <citation type="submission" date="2015-01" db="EMBL/GenBank/DDBJ databases">
        <title>Evolution of Trichinella species and genotypes.</title>
        <authorList>
            <person name="Korhonen P.K."/>
            <person name="Edoardo P."/>
            <person name="Giuseppe L.R."/>
            <person name="Gasser R.B."/>
        </authorList>
    </citation>
    <scope>NUCLEOTIDE SEQUENCE [LARGE SCALE GENOMIC DNA]</scope>
    <source>
        <strain evidence="2">ISS37</strain>
    </source>
</reference>
<proteinExistence type="predicted"/>
<protein>
    <submittedName>
        <fullName evidence="2">Uncharacterized protein</fullName>
    </submittedName>
</protein>
<name>A0A0V0SG02_9BILA</name>
<sequence>MMPKGQLGRCRPGREQQGGGRPACCDGRSVTLFYLKKIGRHFYKVIINKSKHDVHRRAEAISAKARIVNQAVILHTICLTKRKKSATAVIGEDNMQFFVMISYPTENGNLTDE</sequence>
<organism evidence="2 3">
    <name type="scientific">Trichinella nelsoni</name>
    <dbReference type="NCBI Taxonomy" id="6336"/>
    <lineage>
        <taxon>Eukaryota</taxon>
        <taxon>Metazoa</taxon>
        <taxon>Ecdysozoa</taxon>
        <taxon>Nematoda</taxon>
        <taxon>Enoplea</taxon>
        <taxon>Dorylaimia</taxon>
        <taxon>Trichinellida</taxon>
        <taxon>Trichinellidae</taxon>
        <taxon>Trichinella</taxon>
    </lineage>
</organism>
<comment type="caution">
    <text evidence="2">The sequence shown here is derived from an EMBL/GenBank/DDBJ whole genome shotgun (WGS) entry which is preliminary data.</text>
</comment>
<evidence type="ECO:0000256" key="1">
    <source>
        <dbReference type="SAM" id="MobiDB-lite"/>
    </source>
</evidence>
<feature type="region of interest" description="Disordered" evidence="1">
    <location>
        <begin position="1"/>
        <end position="22"/>
    </location>
</feature>
<evidence type="ECO:0000313" key="3">
    <source>
        <dbReference type="Proteomes" id="UP000054630"/>
    </source>
</evidence>
<gene>
    <name evidence="2" type="ORF">T07_1284</name>
</gene>
<accession>A0A0V0SG02</accession>